<accession>A0A382VFQ1</accession>
<sequence>SACRRSDHRNLKIAAMAQGAETELDENDYGFEMGAVSDKEAASGFEVSHLPIGVGFAEES</sequence>
<organism evidence="1">
    <name type="scientific">marine metagenome</name>
    <dbReference type="NCBI Taxonomy" id="408172"/>
    <lineage>
        <taxon>unclassified sequences</taxon>
        <taxon>metagenomes</taxon>
        <taxon>ecological metagenomes</taxon>
    </lineage>
</organism>
<dbReference type="AlphaFoldDB" id="A0A382VFQ1"/>
<proteinExistence type="predicted"/>
<evidence type="ECO:0000313" key="1">
    <source>
        <dbReference type="EMBL" id="SVD45346.1"/>
    </source>
</evidence>
<dbReference type="EMBL" id="UINC01151627">
    <property type="protein sequence ID" value="SVD45346.1"/>
    <property type="molecule type" value="Genomic_DNA"/>
</dbReference>
<protein>
    <submittedName>
        <fullName evidence="1">Uncharacterized protein</fullName>
    </submittedName>
</protein>
<feature type="non-terminal residue" evidence="1">
    <location>
        <position position="1"/>
    </location>
</feature>
<reference evidence="1" key="1">
    <citation type="submission" date="2018-05" db="EMBL/GenBank/DDBJ databases">
        <authorList>
            <person name="Lanie J.A."/>
            <person name="Ng W.-L."/>
            <person name="Kazmierczak K.M."/>
            <person name="Andrzejewski T.M."/>
            <person name="Davidsen T.M."/>
            <person name="Wayne K.J."/>
            <person name="Tettelin H."/>
            <person name="Glass J.I."/>
            <person name="Rusch D."/>
            <person name="Podicherti R."/>
            <person name="Tsui H.-C.T."/>
            <person name="Winkler M.E."/>
        </authorList>
    </citation>
    <scope>NUCLEOTIDE SEQUENCE</scope>
</reference>
<name>A0A382VFQ1_9ZZZZ</name>
<gene>
    <name evidence="1" type="ORF">METZ01_LOCUS398200</name>
</gene>